<dbReference type="EMBL" id="SZWE01000001">
    <property type="protein sequence ID" value="MRU14416.1"/>
    <property type="molecule type" value="Genomic_DNA"/>
</dbReference>
<gene>
    <name evidence="5" type="ORF">FDP25_03120</name>
</gene>
<reference evidence="5 6" key="1">
    <citation type="submission" date="2019-05" db="EMBL/GenBank/DDBJ databases">
        <title>Roseovarius bejariae sp. nov., a moderately halophylic bacterium isolated from a saline soil in Rambla Salada (Murcia).</title>
        <authorList>
            <person name="Castro D.J."/>
            <person name="Gomez-Altuve A."/>
            <person name="Reina J.C."/>
            <person name="Rodriguez M."/>
            <person name="Sampedro I."/>
            <person name="Llamas I."/>
            <person name="Martinez-Checa F."/>
        </authorList>
    </citation>
    <scope>NUCLEOTIDE SEQUENCE [LARGE SCALE GENOMIC DNA]</scope>
    <source>
        <strain evidence="5 6">A21</strain>
    </source>
</reference>
<evidence type="ECO:0000313" key="5">
    <source>
        <dbReference type="EMBL" id="MRU14416.1"/>
    </source>
</evidence>
<evidence type="ECO:0000256" key="1">
    <source>
        <dbReference type="ARBA" id="ARBA00022801"/>
    </source>
</evidence>
<dbReference type="GO" id="GO:0000160">
    <property type="term" value="P:phosphorelay signal transduction system"/>
    <property type="evidence" value="ECO:0007669"/>
    <property type="project" value="InterPro"/>
</dbReference>
<dbReference type="SUPFAM" id="SSF53474">
    <property type="entry name" value="alpha/beta-Hydrolases"/>
    <property type="match status" value="1"/>
</dbReference>
<keyword evidence="6" id="KW-1185">Reference proteome</keyword>
<dbReference type="InterPro" id="IPR036388">
    <property type="entry name" value="WH-like_DNA-bd_sf"/>
</dbReference>
<dbReference type="PANTHER" id="PTHR43798">
    <property type="entry name" value="MONOACYLGLYCEROL LIPASE"/>
    <property type="match status" value="1"/>
</dbReference>
<dbReference type="GO" id="GO:0016020">
    <property type="term" value="C:membrane"/>
    <property type="evidence" value="ECO:0007669"/>
    <property type="project" value="TreeGrafter"/>
</dbReference>
<dbReference type="InterPro" id="IPR000073">
    <property type="entry name" value="AB_hydrolase_1"/>
</dbReference>
<dbReference type="AlphaFoldDB" id="A0A844CT65"/>
<dbReference type="InterPro" id="IPR029058">
    <property type="entry name" value="AB_hydrolase_fold"/>
</dbReference>
<dbReference type="Pfam" id="PF00486">
    <property type="entry name" value="Trans_reg_C"/>
    <property type="match status" value="1"/>
</dbReference>
<dbReference type="GO" id="GO:0016787">
    <property type="term" value="F:hydrolase activity"/>
    <property type="evidence" value="ECO:0007669"/>
    <property type="project" value="UniProtKB-KW"/>
</dbReference>
<dbReference type="GO" id="GO:0003677">
    <property type="term" value="F:DNA binding"/>
    <property type="evidence" value="ECO:0007669"/>
    <property type="project" value="UniProtKB-UniRule"/>
</dbReference>
<name>A0A844CT65_9RHOB</name>
<feature type="domain" description="OmpR/PhoB-type" evidence="4">
    <location>
        <begin position="1"/>
        <end position="98"/>
    </location>
</feature>
<accession>A0A844CT65</accession>
<dbReference type="PROSITE" id="PS51755">
    <property type="entry name" value="OMPR_PHOB"/>
    <property type="match status" value="1"/>
</dbReference>
<evidence type="ECO:0000313" key="6">
    <source>
        <dbReference type="Proteomes" id="UP000564704"/>
    </source>
</evidence>
<dbReference type="Gene3D" id="1.10.10.10">
    <property type="entry name" value="Winged helix-like DNA-binding domain superfamily/Winged helix DNA-binding domain"/>
    <property type="match status" value="1"/>
</dbReference>
<keyword evidence="1 5" id="KW-0378">Hydrolase</keyword>
<protein>
    <submittedName>
        <fullName evidence="5">Alpha/beta fold hydrolase</fullName>
    </submittedName>
</protein>
<dbReference type="Pfam" id="PF00561">
    <property type="entry name" value="Abhydrolase_1"/>
    <property type="match status" value="1"/>
</dbReference>
<evidence type="ECO:0000256" key="3">
    <source>
        <dbReference type="PROSITE-ProRule" id="PRU01091"/>
    </source>
</evidence>
<keyword evidence="2 3" id="KW-0238">DNA-binding</keyword>
<dbReference type="InterPro" id="IPR001867">
    <property type="entry name" value="OmpR/PhoB-type_DNA-bd"/>
</dbReference>
<dbReference type="PRINTS" id="PR00111">
    <property type="entry name" value="ABHYDROLASE"/>
</dbReference>
<evidence type="ECO:0000259" key="4">
    <source>
        <dbReference type="PROSITE" id="PS51755"/>
    </source>
</evidence>
<dbReference type="InterPro" id="IPR050266">
    <property type="entry name" value="AB_hydrolase_sf"/>
</dbReference>
<proteinExistence type="predicted"/>
<comment type="caution">
    <text evidence="5">The sequence shown here is derived from an EMBL/GenBank/DDBJ whole genome shotgun (WGS) entry which is preliminary data.</text>
</comment>
<dbReference type="CDD" id="cd00383">
    <property type="entry name" value="trans_reg_C"/>
    <property type="match status" value="1"/>
</dbReference>
<evidence type="ECO:0000256" key="2">
    <source>
        <dbReference type="ARBA" id="ARBA00023125"/>
    </source>
</evidence>
<dbReference type="PANTHER" id="PTHR43798:SF31">
    <property type="entry name" value="AB HYDROLASE SUPERFAMILY PROTEIN YCLE"/>
    <property type="match status" value="1"/>
</dbReference>
<dbReference type="Gene3D" id="3.40.50.1820">
    <property type="entry name" value="alpha/beta hydrolase"/>
    <property type="match status" value="1"/>
</dbReference>
<dbReference type="SMART" id="SM00862">
    <property type="entry name" value="Trans_reg_C"/>
    <property type="match status" value="1"/>
</dbReference>
<organism evidence="5 6">
    <name type="scientific">Roseovarius bejariae</name>
    <dbReference type="NCBI Taxonomy" id="2576383"/>
    <lineage>
        <taxon>Bacteria</taxon>
        <taxon>Pseudomonadati</taxon>
        <taxon>Pseudomonadota</taxon>
        <taxon>Alphaproteobacteria</taxon>
        <taxon>Rhodobacterales</taxon>
        <taxon>Roseobacteraceae</taxon>
        <taxon>Roseovarius</taxon>
    </lineage>
</organism>
<dbReference type="Proteomes" id="UP000564704">
    <property type="component" value="Unassembled WGS sequence"/>
</dbReference>
<feature type="DNA-binding region" description="OmpR/PhoB-type" evidence="3">
    <location>
        <begin position="1"/>
        <end position="98"/>
    </location>
</feature>
<dbReference type="OrthoDB" id="7267294at2"/>
<dbReference type="InterPro" id="IPR016032">
    <property type="entry name" value="Sig_transdc_resp-reg_C-effctor"/>
</dbReference>
<sequence length="402" mass="43888">MEYRFADCMLDLRRHRLTRAQKAVHVEPQVFALLELLARHADEIVTRDQIIAHVWQGRIVSEATVSARISAARAAVGDDGRRQAVIRTVNRVGLELAVPVDCVNGDGEEVPGPVSFASGQDIPEIRMATSADGSGIAWQVSGDGPPLLRAGHWLSHLELDWKSPVWRPLIHRLGQGRRLIQYDQRGTGLSERDCGALTLETFVEDMAAVLEAAKVESAVIFAVSQSVPVALAFAARHPERVRALVLVSGFVQGSLLRDEARSESMTDTFLSLIESGWGQPDSAFMTAFSSLFMPEGTPAQTDSFIEMQLQSATPGRAVELRQAIGMFDVSGELDKVRCPVLVGHGHRDAVQPFDQGQKLARGVPSAQFFAFDSPNHIALPQDKGWQDMLSAVDRFLSIHGSA</sequence>
<dbReference type="SUPFAM" id="SSF46894">
    <property type="entry name" value="C-terminal effector domain of the bipartite response regulators"/>
    <property type="match status" value="1"/>
</dbReference>
<dbReference type="GO" id="GO:0006355">
    <property type="term" value="P:regulation of DNA-templated transcription"/>
    <property type="evidence" value="ECO:0007669"/>
    <property type="project" value="InterPro"/>
</dbReference>